<accession>A0A0V8RVU1</accession>
<protein>
    <recommendedName>
        <fullName evidence="7">Molybdate/tungstate import ATP-binding protein WtpC</fullName>
        <ecNumber evidence="6">7.3.2.6</ecNumber>
    </recommendedName>
</protein>
<sequence length="241" mass="26896">MITVRNLRVELGGFTLTIPRLEVREGEYLVVMGASGVGKTVLLHALAGFIKPAEGEILVDGRDVTSLPPEERGFAYVPQDYGLFPHMTVYENIAFGLRARRCPGEDVDRRVRGVAGVLGIEHLLDRRPAELSGGERQRVALARALAVEPRLLLLDEPTANIDPGNRVRVRAFIRELREKLRFTAVHVTHDIVEALELGDSIACMERGRLTGKCSVDEFLETEYARPYLEELKPLLKRLGYA</sequence>
<dbReference type="PANTHER" id="PTHR42781">
    <property type="entry name" value="SPERMIDINE/PUTRESCINE IMPORT ATP-BINDING PROTEIN POTA"/>
    <property type="match status" value="1"/>
</dbReference>
<dbReference type="InterPro" id="IPR027417">
    <property type="entry name" value="P-loop_NTPase"/>
</dbReference>
<keyword evidence="11" id="KW-1185">Reference proteome</keyword>
<dbReference type="Pfam" id="PF00005">
    <property type="entry name" value="ABC_tran"/>
    <property type="match status" value="1"/>
</dbReference>
<dbReference type="GO" id="GO:1901238">
    <property type="term" value="F:ABC-type tungstate transporter activity"/>
    <property type="evidence" value="ECO:0007669"/>
    <property type="project" value="UniProtKB-EC"/>
</dbReference>
<dbReference type="InterPro" id="IPR003593">
    <property type="entry name" value="AAA+_ATPase"/>
</dbReference>
<keyword evidence="1" id="KW-0813">Transport</keyword>
<evidence type="ECO:0000256" key="1">
    <source>
        <dbReference type="ARBA" id="ARBA00022448"/>
    </source>
</evidence>
<evidence type="ECO:0000313" key="11">
    <source>
        <dbReference type="Proteomes" id="UP000053352"/>
    </source>
</evidence>
<evidence type="ECO:0000256" key="8">
    <source>
        <dbReference type="ARBA" id="ARBA00047936"/>
    </source>
</evidence>
<comment type="subunit">
    <text evidence="5">The complex is composed of two ATP-binding proteins (WtpC), two transmembrane proteins (WtpB) and a solute-binding protein (WtpA).</text>
</comment>
<dbReference type="InterPro" id="IPR050093">
    <property type="entry name" value="ABC_SmlMolc_Importer"/>
</dbReference>
<dbReference type="InterPro" id="IPR003439">
    <property type="entry name" value="ABC_transporter-like_ATP-bd"/>
</dbReference>
<dbReference type="EMBL" id="LNTB01000001">
    <property type="protein sequence ID" value="KSW12098.1"/>
    <property type="molecule type" value="Genomic_DNA"/>
</dbReference>
<dbReference type="PROSITE" id="PS00211">
    <property type="entry name" value="ABC_TRANSPORTER_1"/>
    <property type="match status" value="1"/>
</dbReference>
<dbReference type="Proteomes" id="UP000053352">
    <property type="component" value="Unassembled WGS sequence"/>
</dbReference>
<comment type="similarity">
    <text evidence="4">Belongs to the ABC transporter superfamily. Sulfate/tungstate importer (TC 3.A.1.6) family.</text>
</comment>
<evidence type="ECO:0000256" key="5">
    <source>
        <dbReference type="ARBA" id="ARBA00038781"/>
    </source>
</evidence>
<feature type="domain" description="ABC transporter" evidence="9">
    <location>
        <begin position="1"/>
        <end position="231"/>
    </location>
</feature>
<dbReference type="InterPro" id="IPR017871">
    <property type="entry name" value="ABC_transporter-like_CS"/>
</dbReference>
<dbReference type="EC" id="7.3.2.6" evidence="6"/>
<evidence type="ECO:0000256" key="6">
    <source>
        <dbReference type="ARBA" id="ARBA00039025"/>
    </source>
</evidence>
<evidence type="ECO:0000256" key="3">
    <source>
        <dbReference type="ARBA" id="ARBA00022840"/>
    </source>
</evidence>
<proteinExistence type="inferred from homology"/>
<name>A0A0V8RVU1_PYROC</name>
<gene>
    <name evidence="10" type="ORF">CF15_04830</name>
</gene>
<keyword evidence="2" id="KW-0547">Nucleotide-binding</keyword>
<dbReference type="SMART" id="SM00382">
    <property type="entry name" value="AAA"/>
    <property type="match status" value="1"/>
</dbReference>
<comment type="caution">
    <text evidence="10">The sequence shown here is derived from an EMBL/GenBank/DDBJ whole genome shotgun (WGS) entry which is preliminary data.</text>
</comment>
<reference evidence="10 11" key="1">
    <citation type="submission" date="2015-11" db="EMBL/GenBank/DDBJ databases">
        <title>Genome sequence of Pyrodictium occultum PL-19, a marine hyperthermophilic archaeon isolated from Volcano, Italy.</title>
        <authorList>
            <person name="Utturkar S."/>
            <person name="Huber H."/>
            <person name="Leptihn S."/>
            <person name="Brown S."/>
            <person name="Stetter K.O."/>
            <person name="Podar M."/>
        </authorList>
    </citation>
    <scope>NUCLEOTIDE SEQUENCE [LARGE SCALE GENOMIC DNA]</scope>
    <source>
        <strain evidence="10 11">PL-19</strain>
    </source>
</reference>
<dbReference type="GO" id="GO:0005524">
    <property type="term" value="F:ATP binding"/>
    <property type="evidence" value="ECO:0007669"/>
    <property type="project" value="UniProtKB-KW"/>
</dbReference>
<dbReference type="STRING" id="2309.CF15_04830"/>
<evidence type="ECO:0000256" key="2">
    <source>
        <dbReference type="ARBA" id="ARBA00022741"/>
    </source>
</evidence>
<dbReference type="OrthoDB" id="31298at2157"/>
<evidence type="ECO:0000256" key="4">
    <source>
        <dbReference type="ARBA" id="ARBA00038307"/>
    </source>
</evidence>
<dbReference type="RefSeq" id="WP_058370777.1">
    <property type="nucleotide sequence ID" value="NZ_LNTB01000001.1"/>
</dbReference>
<dbReference type="SUPFAM" id="SSF52540">
    <property type="entry name" value="P-loop containing nucleoside triphosphate hydrolases"/>
    <property type="match status" value="1"/>
</dbReference>
<organism evidence="10 11">
    <name type="scientific">Pyrodictium occultum</name>
    <dbReference type="NCBI Taxonomy" id="2309"/>
    <lineage>
        <taxon>Archaea</taxon>
        <taxon>Thermoproteota</taxon>
        <taxon>Thermoprotei</taxon>
        <taxon>Desulfurococcales</taxon>
        <taxon>Pyrodictiaceae</taxon>
        <taxon>Pyrodictium</taxon>
    </lineage>
</organism>
<dbReference type="PANTHER" id="PTHR42781:SF4">
    <property type="entry name" value="SPERMIDINE_PUTRESCINE IMPORT ATP-BINDING PROTEIN POTA"/>
    <property type="match status" value="1"/>
</dbReference>
<keyword evidence="3 10" id="KW-0067">ATP-binding</keyword>
<dbReference type="AlphaFoldDB" id="A0A0V8RVU1"/>
<evidence type="ECO:0000256" key="7">
    <source>
        <dbReference type="ARBA" id="ARBA00041133"/>
    </source>
</evidence>
<evidence type="ECO:0000313" key="10">
    <source>
        <dbReference type="EMBL" id="KSW12098.1"/>
    </source>
</evidence>
<comment type="catalytic activity">
    <reaction evidence="8">
        <text>tungstate(in) + ATP + H2O = tungstate(out) + ADP + phosphate + H(+)</text>
        <dbReference type="Rhea" id="RHEA:35027"/>
        <dbReference type="ChEBI" id="CHEBI:15377"/>
        <dbReference type="ChEBI" id="CHEBI:15378"/>
        <dbReference type="ChEBI" id="CHEBI:30616"/>
        <dbReference type="ChEBI" id="CHEBI:43474"/>
        <dbReference type="ChEBI" id="CHEBI:46502"/>
        <dbReference type="ChEBI" id="CHEBI:456216"/>
        <dbReference type="EC" id="7.3.2.6"/>
    </reaction>
</comment>
<evidence type="ECO:0000259" key="9">
    <source>
        <dbReference type="PROSITE" id="PS50893"/>
    </source>
</evidence>
<dbReference type="Gene3D" id="3.40.50.300">
    <property type="entry name" value="P-loop containing nucleotide triphosphate hydrolases"/>
    <property type="match status" value="1"/>
</dbReference>
<dbReference type="GO" id="GO:0016887">
    <property type="term" value="F:ATP hydrolysis activity"/>
    <property type="evidence" value="ECO:0007669"/>
    <property type="project" value="InterPro"/>
</dbReference>
<dbReference type="PROSITE" id="PS50893">
    <property type="entry name" value="ABC_TRANSPORTER_2"/>
    <property type="match status" value="1"/>
</dbReference>